<dbReference type="Gene3D" id="3.40.50.300">
    <property type="entry name" value="P-loop containing nucleotide triphosphate hydrolases"/>
    <property type="match status" value="1"/>
</dbReference>
<dbReference type="GO" id="GO:0006797">
    <property type="term" value="P:polyphosphate metabolic process"/>
    <property type="evidence" value="ECO:0007669"/>
    <property type="project" value="InterPro"/>
</dbReference>
<dbReference type="InterPro" id="IPR022300">
    <property type="entry name" value="PPK2-rel_1"/>
</dbReference>
<evidence type="ECO:0000313" key="6">
    <source>
        <dbReference type="Proteomes" id="UP000218702"/>
    </source>
</evidence>
<dbReference type="InterPro" id="IPR027417">
    <property type="entry name" value="P-loop_NTPase"/>
</dbReference>
<dbReference type="InterPro" id="IPR022488">
    <property type="entry name" value="PPK2-related"/>
</dbReference>
<feature type="coiled-coil region" evidence="3">
    <location>
        <begin position="260"/>
        <end position="288"/>
    </location>
</feature>
<dbReference type="GO" id="GO:0008976">
    <property type="term" value="F:polyphosphate kinase activity"/>
    <property type="evidence" value="ECO:0007669"/>
    <property type="project" value="InterPro"/>
</dbReference>
<feature type="domain" description="Polyphosphate kinase-2-related" evidence="4">
    <location>
        <begin position="35"/>
        <end position="263"/>
    </location>
</feature>
<dbReference type="SUPFAM" id="SSF52540">
    <property type="entry name" value="P-loop containing nucleoside triphosphate hydrolases"/>
    <property type="match status" value="1"/>
</dbReference>
<gene>
    <name evidence="5" type="ORF">NIES806_26370</name>
</gene>
<evidence type="ECO:0000256" key="3">
    <source>
        <dbReference type="SAM" id="Coils"/>
    </source>
</evidence>
<proteinExistence type="predicted"/>
<keyword evidence="6" id="KW-1185">Reference proteome</keyword>
<dbReference type="EMBL" id="AP018316">
    <property type="protein sequence ID" value="BAZ86425.1"/>
    <property type="molecule type" value="Genomic_DNA"/>
</dbReference>
<keyword evidence="3" id="KW-0175">Coiled coil</keyword>
<dbReference type="NCBIfam" id="TIGR03709">
    <property type="entry name" value="PPK2_rel_1"/>
    <property type="match status" value="1"/>
</dbReference>
<keyword evidence="2" id="KW-0418">Kinase</keyword>
<dbReference type="PANTHER" id="PTHR34383">
    <property type="entry name" value="POLYPHOSPHATE:AMP PHOSPHOTRANSFERASE-RELATED"/>
    <property type="match status" value="1"/>
</dbReference>
<protein>
    <recommendedName>
        <fullName evidence="4">Polyphosphate kinase-2-related domain-containing protein</fullName>
    </recommendedName>
</protein>
<sequence length="289" mass="34021">MNHDPYIVKPGSHISLIKDYNPGYRCEFHPKTDAIKKLKTGVLQLAKYQDVLYAQNSYSLLIIFQAMDAAGKDSTIKHVMSGVNPQGCQVFSFKSPSEEELDHDYLWRSMKSLPERGRIGIFNRSYYEELLIVRVHPEILKKQQLPKFPQGNQIWKQRFEEINNFEKYLVNNGVIVLKFFLNVSKSVQRKRFLARIDSPEKHWKFSASDIRERAFWDDYMDAYEQVFNNTSTELAPWYIVPADRKWFTRLVVADIICTKLQELNLQYPEISEENKKQLQEAKKNLEAEN</sequence>
<evidence type="ECO:0000259" key="4">
    <source>
        <dbReference type="Pfam" id="PF03976"/>
    </source>
</evidence>
<name>A0A1Z4V581_9CYAN</name>
<dbReference type="KEGG" id="dcm:NIES806_26370"/>
<organism evidence="5 6">
    <name type="scientific">Dolichospermum compactum NIES-806</name>
    <dbReference type="NCBI Taxonomy" id="1973481"/>
    <lineage>
        <taxon>Bacteria</taxon>
        <taxon>Bacillati</taxon>
        <taxon>Cyanobacteriota</taxon>
        <taxon>Cyanophyceae</taxon>
        <taxon>Nostocales</taxon>
        <taxon>Aphanizomenonaceae</taxon>
        <taxon>Dolichospermum</taxon>
        <taxon>Dolichospermum compactum</taxon>
    </lineage>
</organism>
<keyword evidence="1" id="KW-0808">Transferase</keyword>
<dbReference type="AlphaFoldDB" id="A0A1Z4V581"/>
<accession>A0A1Z4V581</accession>
<dbReference type="PANTHER" id="PTHR34383:SF3">
    <property type="entry name" value="POLYPHOSPHATE:AMP PHOSPHOTRANSFERASE"/>
    <property type="match status" value="1"/>
</dbReference>
<reference evidence="5 6" key="1">
    <citation type="submission" date="2017-06" db="EMBL/GenBank/DDBJ databases">
        <title>Genome sequencing of cyanobaciteial culture collection at National Institute for Environmental Studies (NIES).</title>
        <authorList>
            <person name="Hirose Y."/>
            <person name="Shimura Y."/>
            <person name="Fujisawa T."/>
            <person name="Nakamura Y."/>
            <person name="Kawachi M."/>
        </authorList>
    </citation>
    <scope>NUCLEOTIDE SEQUENCE [LARGE SCALE GENOMIC DNA]</scope>
    <source>
        <strain evidence="5 6">NIES-806</strain>
    </source>
</reference>
<dbReference type="Proteomes" id="UP000218702">
    <property type="component" value="Chromosome"/>
</dbReference>
<evidence type="ECO:0000313" key="5">
    <source>
        <dbReference type="EMBL" id="BAZ86425.1"/>
    </source>
</evidence>
<dbReference type="Pfam" id="PF03976">
    <property type="entry name" value="PPK2"/>
    <property type="match status" value="1"/>
</dbReference>
<dbReference type="OrthoDB" id="9775224at2"/>
<evidence type="ECO:0000256" key="1">
    <source>
        <dbReference type="ARBA" id="ARBA00022679"/>
    </source>
</evidence>
<dbReference type="RefSeq" id="WP_096667904.1">
    <property type="nucleotide sequence ID" value="NZ_AP018316.1"/>
</dbReference>
<evidence type="ECO:0000256" key="2">
    <source>
        <dbReference type="ARBA" id="ARBA00022777"/>
    </source>
</evidence>
<dbReference type="InterPro" id="IPR016898">
    <property type="entry name" value="Polyphosphate_phosphotransfera"/>
</dbReference>
<dbReference type="PIRSF" id="PIRSF028756">
    <property type="entry name" value="PPK2_prd"/>
    <property type="match status" value="1"/>
</dbReference>